<dbReference type="EMBL" id="BMOO01000004">
    <property type="protein sequence ID" value="GGM69198.1"/>
    <property type="molecule type" value="Genomic_DNA"/>
</dbReference>
<gene>
    <name evidence="2" type="ORF">GCM10009017_19220</name>
    <name evidence="3" type="ORF">J2752_001984</name>
</gene>
<reference evidence="2" key="2">
    <citation type="submission" date="2020-09" db="EMBL/GenBank/DDBJ databases">
        <authorList>
            <person name="Sun Q."/>
            <person name="Ohkuma M."/>
        </authorList>
    </citation>
    <scope>NUCLEOTIDE SEQUENCE</scope>
    <source>
        <strain evidence="2">JCM 16108</strain>
    </source>
</reference>
<dbReference type="OrthoDB" id="10138at2157"/>
<dbReference type="Gene3D" id="3.40.50.1100">
    <property type="match status" value="3"/>
</dbReference>
<dbReference type="InterPro" id="IPR001926">
    <property type="entry name" value="TrpB-like_PALP"/>
</dbReference>
<keyword evidence="4" id="KW-1185">Reference proteome</keyword>
<evidence type="ECO:0000313" key="3">
    <source>
        <dbReference type="EMBL" id="MBP1955072.1"/>
    </source>
</evidence>
<dbReference type="RefSeq" id="WP_188872344.1">
    <property type="nucleotide sequence ID" value="NZ_BMOO01000004.1"/>
</dbReference>
<dbReference type="Proteomes" id="UP000765891">
    <property type="component" value="Unassembled WGS sequence"/>
</dbReference>
<dbReference type="AlphaFoldDB" id="A0A830G0F9"/>
<dbReference type="SUPFAM" id="SSF53686">
    <property type="entry name" value="Tryptophan synthase beta subunit-like PLP-dependent enzymes"/>
    <property type="match status" value="1"/>
</dbReference>
<protein>
    <submittedName>
        <fullName evidence="3">Cysteine synthase</fullName>
    </submittedName>
</protein>
<proteinExistence type="predicted"/>
<dbReference type="Proteomes" id="UP000614609">
    <property type="component" value="Unassembled WGS sequence"/>
</dbReference>
<name>A0A830G0F9_9EURY</name>
<evidence type="ECO:0000313" key="2">
    <source>
        <dbReference type="EMBL" id="GGM69198.1"/>
    </source>
</evidence>
<dbReference type="PANTHER" id="PTHR10314">
    <property type="entry name" value="CYSTATHIONINE BETA-SYNTHASE"/>
    <property type="match status" value="1"/>
</dbReference>
<comment type="caution">
    <text evidence="2">The sequence shown here is derived from an EMBL/GenBank/DDBJ whole genome shotgun (WGS) entry which is preliminary data.</text>
</comment>
<dbReference type="Pfam" id="PF00291">
    <property type="entry name" value="PALP"/>
    <property type="match status" value="1"/>
</dbReference>
<sequence length="332" mass="35735">MVDAPPIDESHIGETPLLRVEHPGVPCEVYAKPEWYNLHAQPYGGGSVKSRIARSMLDAAVAAGDLDDGTLVVEPSSGNTGTALARLGVARGYDVEIVMPDEAPVEKAEAIRTAGGTVTYAPDYEAMLDLADRRVREADAYMPDQYANPANPGVHERTTGPEVGAQTDGRVTHFVAGAGSGGTVTGVGRALRERGDVTVVGYEPAEPRHGIDGLKYVRGSRYHEPEIYAPDELDDVLSVPTADAYYEARRLRERYAGRDPTIHDAGQYDDALVRDHLRVDGEFLVGASSGGALAAVTRLADRGDLDSDDVVVVPFPDRGDRYAHIPLWDDYL</sequence>
<evidence type="ECO:0000259" key="1">
    <source>
        <dbReference type="Pfam" id="PF00291"/>
    </source>
</evidence>
<accession>A0A830G0F9</accession>
<evidence type="ECO:0000313" key="4">
    <source>
        <dbReference type="Proteomes" id="UP000614609"/>
    </source>
</evidence>
<reference evidence="2" key="1">
    <citation type="journal article" date="2014" name="Int. J. Syst. Evol. Microbiol.">
        <title>Complete genome sequence of Corynebacterium casei LMG S-19264T (=DSM 44701T), isolated from a smear-ripened cheese.</title>
        <authorList>
            <consortium name="US DOE Joint Genome Institute (JGI-PGF)"/>
            <person name="Walter F."/>
            <person name="Albersmeier A."/>
            <person name="Kalinowski J."/>
            <person name="Ruckert C."/>
        </authorList>
    </citation>
    <scope>NUCLEOTIDE SEQUENCE</scope>
    <source>
        <strain evidence="2">JCM 16108</strain>
    </source>
</reference>
<feature type="domain" description="Tryptophan synthase beta chain-like PALP" evidence="1">
    <location>
        <begin position="10"/>
        <end position="317"/>
    </location>
</feature>
<reference evidence="3" key="3">
    <citation type="submission" date="2021-03" db="EMBL/GenBank/DDBJ databases">
        <title>Genomic Encyclopedia of Type Strains, Phase IV (KMG-IV): sequencing the most valuable type-strain genomes for metagenomic binning, comparative biology and taxonomic classification.</title>
        <authorList>
            <person name="Goeker M."/>
        </authorList>
    </citation>
    <scope>NUCLEOTIDE SEQUENCE</scope>
    <source>
        <strain evidence="3">DSM 22443</strain>
    </source>
</reference>
<dbReference type="InterPro" id="IPR036052">
    <property type="entry name" value="TrpB-like_PALP_sf"/>
</dbReference>
<dbReference type="InterPro" id="IPR050214">
    <property type="entry name" value="Cys_Synth/Cystath_Beta-Synth"/>
</dbReference>
<dbReference type="EMBL" id="JAGGKO010000003">
    <property type="protein sequence ID" value="MBP1955072.1"/>
    <property type="molecule type" value="Genomic_DNA"/>
</dbReference>
<organism evidence="2 4">
    <name type="scientific">Halarchaeum rubridurum</name>
    <dbReference type="NCBI Taxonomy" id="489911"/>
    <lineage>
        <taxon>Archaea</taxon>
        <taxon>Methanobacteriati</taxon>
        <taxon>Methanobacteriota</taxon>
        <taxon>Stenosarchaea group</taxon>
        <taxon>Halobacteria</taxon>
        <taxon>Halobacteriales</taxon>
        <taxon>Halobacteriaceae</taxon>
    </lineage>
</organism>